<keyword evidence="11" id="KW-0969">Cilium</keyword>
<dbReference type="Proteomes" id="UP000198862">
    <property type="component" value="Unassembled WGS sequence"/>
</dbReference>
<dbReference type="GO" id="GO:0044780">
    <property type="term" value="P:bacterial-type flagellum assembly"/>
    <property type="evidence" value="ECO:0007669"/>
    <property type="project" value="UniProtKB-UniRule"/>
</dbReference>
<feature type="transmembrane region" description="Helical" evidence="10">
    <location>
        <begin position="122"/>
        <end position="140"/>
    </location>
</feature>
<feature type="transmembrane region" description="Helical" evidence="10">
    <location>
        <begin position="213"/>
        <end position="238"/>
    </location>
</feature>
<evidence type="ECO:0000256" key="6">
    <source>
        <dbReference type="ARBA" id="ARBA00022989"/>
    </source>
</evidence>
<organism evidence="11 12">
    <name type="scientific">Pseudoalteromonas denitrificans DSM 6059</name>
    <dbReference type="NCBI Taxonomy" id="1123010"/>
    <lineage>
        <taxon>Bacteria</taxon>
        <taxon>Pseudomonadati</taxon>
        <taxon>Pseudomonadota</taxon>
        <taxon>Gammaproteobacteria</taxon>
        <taxon>Alteromonadales</taxon>
        <taxon>Pseudoalteromonadaceae</taxon>
        <taxon>Pseudoalteromonas</taxon>
    </lineage>
</organism>
<sequence length="258" mass="28472">MEYPLSIIIQWLADFLLPFIRISSMLMVMAGIGARNVSSRIKIPLAMMITLVALPTIPPSEFTNLFSFEMILVAIQQLLIGVAIGFASILLLNTFVLAGQILAMQTGLGFASVIDPANGQSVPAVGQFYLILATLLFWIYGGHLMMVQMIVNSFIMIPIDGTWWNIDNFRTIAMWGGWLFTTALVLALAPLTAMLIISMSFGVMTRAAPQLNIFSIGFPFTLLTGLVIIWATLGNFTAQFEFQWRQMLQLMCGMVGCN</sequence>
<evidence type="ECO:0000256" key="3">
    <source>
        <dbReference type="ARBA" id="ARBA00021717"/>
    </source>
</evidence>
<evidence type="ECO:0000256" key="9">
    <source>
        <dbReference type="NCBIfam" id="TIGR01400"/>
    </source>
</evidence>
<evidence type="ECO:0000256" key="7">
    <source>
        <dbReference type="ARBA" id="ARBA00023136"/>
    </source>
</evidence>
<dbReference type="GO" id="GO:0005886">
    <property type="term" value="C:plasma membrane"/>
    <property type="evidence" value="ECO:0007669"/>
    <property type="project" value="UniProtKB-SubCell"/>
</dbReference>
<protein>
    <recommendedName>
        <fullName evidence="3 9">Flagellar biosynthetic protein FliR</fullName>
    </recommendedName>
</protein>
<dbReference type="STRING" id="1123010.SAMN02745724_01206"/>
<dbReference type="InterPro" id="IPR002010">
    <property type="entry name" value="T3SS_IM_R"/>
</dbReference>
<evidence type="ECO:0000313" key="12">
    <source>
        <dbReference type="Proteomes" id="UP000198862"/>
    </source>
</evidence>
<proteinExistence type="inferred from homology"/>
<comment type="similarity">
    <text evidence="2 10">Belongs to the FliR/MopE/SpaR family.</text>
</comment>
<comment type="subcellular location">
    <subcellularLocation>
        <location evidence="10">Cell membrane</location>
        <topology evidence="10">Multi-pass membrane protein</topology>
    </subcellularLocation>
    <subcellularLocation>
        <location evidence="10">Bacterial flagellum basal body</location>
    </subcellularLocation>
</comment>
<gene>
    <name evidence="11" type="ORF">SAMN02745724_01206</name>
</gene>
<keyword evidence="11" id="KW-0966">Cell projection</keyword>
<keyword evidence="7 10" id="KW-0472">Membrane</keyword>
<keyword evidence="4 10" id="KW-1003">Cell membrane</keyword>
<keyword evidence="6 10" id="KW-1133">Transmembrane helix</keyword>
<feature type="transmembrane region" description="Helical" evidence="10">
    <location>
        <begin position="78"/>
        <end position="102"/>
    </location>
</feature>
<feature type="transmembrane region" description="Helical" evidence="10">
    <location>
        <begin position="41"/>
        <end position="58"/>
    </location>
</feature>
<dbReference type="OrthoDB" id="9797790at2"/>
<dbReference type="AlphaFoldDB" id="A0A1I1HGP6"/>
<dbReference type="InterPro" id="IPR006303">
    <property type="entry name" value="FliR"/>
</dbReference>
<dbReference type="GO" id="GO:0006605">
    <property type="term" value="P:protein targeting"/>
    <property type="evidence" value="ECO:0007669"/>
    <property type="project" value="UniProtKB-UniRule"/>
</dbReference>
<comment type="function">
    <text evidence="1 10">Role in flagellar biosynthesis.</text>
</comment>
<evidence type="ECO:0000313" key="11">
    <source>
        <dbReference type="EMBL" id="SFC23339.1"/>
    </source>
</evidence>
<feature type="transmembrane region" description="Helical" evidence="10">
    <location>
        <begin position="15"/>
        <end position="34"/>
    </location>
</feature>
<dbReference type="NCBIfam" id="TIGR01400">
    <property type="entry name" value="fliR"/>
    <property type="match status" value="1"/>
</dbReference>
<evidence type="ECO:0000256" key="2">
    <source>
        <dbReference type="ARBA" id="ARBA00009772"/>
    </source>
</evidence>
<dbReference type="PANTHER" id="PTHR30065:SF8">
    <property type="entry name" value="FLAGELLAR BIOSYNTHETIC PROTEIN FLIR"/>
    <property type="match status" value="1"/>
</dbReference>
<keyword evidence="5 10" id="KW-0812">Transmembrane</keyword>
<evidence type="ECO:0000256" key="8">
    <source>
        <dbReference type="ARBA" id="ARBA00023143"/>
    </source>
</evidence>
<evidence type="ECO:0000256" key="1">
    <source>
        <dbReference type="ARBA" id="ARBA00002578"/>
    </source>
</evidence>
<dbReference type="Pfam" id="PF01311">
    <property type="entry name" value="Bac_export_1"/>
    <property type="match status" value="1"/>
</dbReference>
<accession>A0A1I1HGP6</accession>
<dbReference type="EMBL" id="FOLO01000006">
    <property type="protein sequence ID" value="SFC23339.1"/>
    <property type="molecule type" value="Genomic_DNA"/>
</dbReference>
<keyword evidence="12" id="KW-1185">Reference proteome</keyword>
<feature type="transmembrane region" description="Helical" evidence="10">
    <location>
        <begin position="178"/>
        <end position="201"/>
    </location>
</feature>
<dbReference type="PANTHER" id="PTHR30065">
    <property type="entry name" value="FLAGELLAR BIOSYNTHETIC PROTEIN FLIR"/>
    <property type="match status" value="1"/>
</dbReference>
<evidence type="ECO:0000256" key="10">
    <source>
        <dbReference type="RuleBase" id="RU362071"/>
    </source>
</evidence>
<keyword evidence="11" id="KW-0282">Flagellum</keyword>
<evidence type="ECO:0000256" key="4">
    <source>
        <dbReference type="ARBA" id="ARBA00022475"/>
    </source>
</evidence>
<dbReference type="GO" id="GO:0009425">
    <property type="term" value="C:bacterial-type flagellum basal body"/>
    <property type="evidence" value="ECO:0007669"/>
    <property type="project" value="UniProtKB-SubCell"/>
</dbReference>
<dbReference type="PRINTS" id="PR00953">
    <property type="entry name" value="TYPE3IMRPROT"/>
</dbReference>
<evidence type="ECO:0000256" key="5">
    <source>
        <dbReference type="ARBA" id="ARBA00022692"/>
    </source>
</evidence>
<reference evidence="11 12" key="1">
    <citation type="submission" date="2016-10" db="EMBL/GenBank/DDBJ databases">
        <authorList>
            <person name="de Groot N.N."/>
        </authorList>
    </citation>
    <scope>NUCLEOTIDE SEQUENCE [LARGE SCALE GENOMIC DNA]</scope>
    <source>
        <strain evidence="11 12">DSM 6059</strain>
    </source>
</reference>
<name>A0A1I1HGP6_9GAMM</name>
<keyword evidence="8 10" id="KW-0975">Bacterial flagellum</keyword>
<dbReference type="RefSeq" id="WP_091981553.1">
    <property type="nucleotide sequence ID" value="NZ_FOLO01000006.1"/>
</dbReference>